<reference evidence="3" key="1">
    <citation type="journal article" date="2019" name="Int. J. Syst. Evol. Microbiol.">
        <title>The Global Catalogue of Microorganisms (GCM) 10K type strain sequencing project: providing services to taxonomists for standard genome sequencing and annotation.</title>
        <authorList>
            <consortium name="The Broad Institute Genomics Platform"/>
            <consortium name="The Broad Institute Genome Sequencing Center for Infectious Disease"/>
            <person name="Wu L."/>
            <person name="Ma J."/>
        </authorList>
    </citation>
    <scope>NUCLEOTIDE SEQUENCE [LARGE SCALE GENOMIC DNA]</scope>
    <source>
        <strain evidence="3">CGMCC 4.7319</strain>
    </source>
</reference>
<proteinExistence type="predicted"/>
<protein>
    <submittedName>
        <fullName evidence="2">Uncharacterized protein</fullName>
    </submittedName>
</protein>
<keyword evidence="3" id="KW-1185">Reference proteome</keyword>
<feature type="region of interest" description="Disordered" evidence="1">
    <location>
        <begin position="290"/>
        <end position="309"/>
    </location>
</feature>
<name>A0ABQ2HBV0_9PSEU</name>
<dbReference type="EMBL" id="BMNC01000001">
    <property type="protein sequence ID" value="GGM75027.1"/>
    <property type="molecule type" value="Genomic_DNA"/>
</dbReference>
<evidence type="ECO:0000313" key="3">
    <source>
        <dbReference type="Proteomes" id="UP000597656"/>
    </source>
</evidence>
<dbReference type="Proteomes" id="UP000597656">
    <property type="component" value="Unassembled WGS sequence"/>
</dbReference>
<gene>
    <name evidence="2" type="ORF">GCM10011609_08680</name>
</gene>
<accession>A0ABQ2HBV0</accession>
<sequence length="309" mass="32620">MLLPTARGPLSAGVIAALLSAGSPRPAGTADGPEELAGDADFQLALWIALETLDGGFEGITTDHGEHPDLVHWRTWLSERWGAALREMTAPVVRAAGGDTASPSLIGDHLISLMRGGHTGLYTFAESKATAAQLRELLATKSLSCADHTLVDRLPAVAIAAHNTMRVLSRGATPAAALGHQAASAARSWLSGRKLDRGLRRAGLEPATTLEAPERRWDRLLGACRAHLAENPGRTQDLLHGAAAAIVLEARLGRHLLRCWAQATPVLEPVRPAALSVIGGEQSRTRARLHLTSIPADPDEGRSSDVRCG</sequence>
<evidence type="ECO:0000313" key="2">
    <source>
        <dbReference type="EMBL" id="GGM75027.1"/>
    </source>
</evidence>
<organism evidence="2 3">
    <name type="scientific">Lentzea pudingi</name>
    <dbReference type="NCBI Taxonomy" id="1789439"/>
    <lineage>
        <taxon>Bacteria</taxon>
        <taxon>Bacillati</taxon>
        <taxon>Actinomycetota</taxon>
        <taxon>Actinomycetes</taxon>
        <taxon>Pseudonocardiales</taxon>
        <taxon>Pseudonocardiaceae</taxon>
        <taxon>Lentzea</taxon>
    </lineage>
</organism>
<dbReference type="RefSeq" id="WP_189153204.1">
    <property type="nucleotide sequence ID" value="NZ_BMNC01000001.1"/>
</dbReference>
<feature type="compositionally biased region" description="Basic and acidic residues" evidence="1">
    <location>
        <begin position="299"/>
        <end position="309"/>
    </location>
</feature>
<comment type="caution">
    <text evidence="2">The sequence shown here is derived from an EMBL/GenBank/DDBJ whole genome shotgun (WGS) entry which is preliminary data.</text>
</comment>
<evidence type="ECO:0000256" key="1">
    <source>
        <dbReference type="SAM" id="MobiDB-lite"/>
    </source>
</evidence>